<feature type="region of interest" description="Disordered" evidence="15">
    <location>
        <begin position="487"/>
        <end position="536"/>
    </location>
</feature>
<evidence type="ECO:0000256" key="6">
    <source>
        <dbReference type="ARBA" id="ARBA00022737"/>
    </source>
</evidence>
<gene>
    <name evidence="18" type="ORF">OTU49_012463</name>
</gene>
<evidence type="ECO:0000256" key="13">
    <source>
        <dbReference type="ARBA" id="ARBA00023242"/>
    </source>
</evidence>
<dbReference type="AlphaFoldDB" id="A0AAW0W0X9"/>
<dbReference type="GO" id="GO:0006325">
    <property type="term" value="P:chromatin organization"/>
    <property type="evidence" value="ECO:0007669"/>
    <property type="project" value="UniProtKB-KW"/>
</dbReference>
<evidence type="ECO:0000259" key="17">
    <source>
        <dbReference type="PROSITE" id="PS52014"/>
    </source>
</evidence>
<dbReference type="GO" id="GO:0008270">
    <property type="term" value="F:zinc ion binding"/>
    <property type="evidence" value="ECO:0007669"/>
    <property type="project" value="UniProtKB-KW"/>
</dbReference>
<organism evidence="18 19">
    <name type="scientific">Cherax quadricarinatus</name>
    <name type="common">Australian red claw crayfish</name>
    <dbReference type="NCBI Taxonomy" id="27406"/>
    <lineage>
        <taxon>Eukaryota</taxon>
        <taxon>Metazoa</taxon>
        <taxon>Ecdysozoa</taxon>
        <taxon>Arthropoda</taxon>
        <taxon>Crustacea</taxon>
        <taxon>Multicrustacea</taxon>
        <taxon>Malacostraca</taxon>
        <taxon>Eumalacostraca</taxon>
        <taxon>Eucarida</taxon>
        <taxon>Decapoda</taxon>
        <taxon>Pleocyemata</taxon>
        <taxon>Astacidea</taxon>
        <taxon>Parastacoidea</taxon>
        <taxon>Parastacidae</taxon>
        <taxon>Cherax</taxon>
    </lineage>
</organism>
<evidence type="ECO:0000256" key="1">
    <source>
        <dbReference type="ARBA" id="ARBA00004123"/>
    </source>
</evidence>
<evidence type="ECO:0000256" key="12">
    <source>
        <dbReference type="ARBA" id="ARBA00023163"/>
    </source>
</evidence>
<evidence type="ECO:0000256" key="9">
    <source>
        <dbReference type="ARBA" id="ARBA00022843"/>
    </source>
</evidence>
<dbReference type="Proteomes" id="UP001445076">
    <property type="component" value="Unassembled WGS sequence"/>
</dbReference>
<dbReference type="EMBL" id="JARKIK010000097">
    <property type="protein sequence ID" value="KAK8722069.1"/>
    <property type="molecule type" value="Genomic_DNA"/>
</dbReference>
<keyword evidence="9" id="KW-0832">Ubl conjugation</keyword>
<protein>
    <recommendedName>
        <fullName evidence="20">Histone acetyltransferase</fullName>
    </recommendedName>
</protein>
<feature type="domain" description="PHD-type" evidence="16">
    <location>
        <begin position="295"/>
        <end position="348"/>
    </location>
</feature>
<comment type="subcellular location">
    <subcellularLocation>
        <location evidence="1">Nucleus</location>
    </subcellularLocation>
</comment>
<keyword evidence="5" id="KW-0479">Metal-binding</keyword>
<dbReference type="PANTHER" id="PTHR45888">
    <property type="entry name" value="HL01030P-RELATED"/>
    <property type="match status" value="1"/>
</dbReference>
<evidence type="ECO:0008006" key="20">
    <source>
        <dbReference type="Google" id="ProtNLM"/>
    </source>
</evidence>
<dbReference type="SMART" id="SM00249">
    <property type="entry name" value="PHD"/>
    <property type="match status" value="2"/>
</dbReference>
<evidence type="ECO:0000256" key="4">
    <source>
        <dbReference type="ARBA" id="ARBA00022553"/>
    </source>
</evidence>
<evidence type="ECO:0000256" key="8">
    <source>
        <dbReference type="ARBA" id="ARBA00022833"/>
    </source>
</evidence>
<dbReference type="Pfam" id="PF00628">
    <property type="entry name" value="PHD"/>
    <property type="match status" value="1"/>
</dbReference>
<dbReference type="InterPro" id="IPR001965">
    <property type="entry name" value="Znf_PHD"/>
</dbReference>
<evidence type="ECO:0000256" key="15">
    <source>
        <dbReference type="SAM" id="MobiDB-lite"/>
    </source>
</evidence>
<dbReference type="InterPro" id="IPR019787">
    <property type="entry name" value="Znf_PHD-finger"/>
</dbReference>
<keyword evidence="6" id="KW-0677">Repeat</keyword>
<feature type="compositionally biased region" description="Low complexity" evidence="15">
    <location>
        <begin position="402"/>
        <end position="412"/>
    </location>
</feature>
<sequence length="536" mass="56907">MGPKDQDRGGGGSTGGGSSASAGGSNSSTAPTVTSEEWLQRLLAAITKIKSQKQRPNLERITQTMRQLFTVPPDLVVTNLQAQVDAGTILYIENKGIESYADPKNPPLRTGRVSVRTPTASSRAADLVGKVVRAVRELGTEGGTLADITTHLQKHGTAILDDPDIPTLVSHATKRALQRGFLAQNGEVFTLGTLAKHRKASGRLPASKKLLAATEDNDDDDLGVHVRERTHTTKDTHLQSTTMPICCECLGTEGSIPGGFIHCVSCGSSVHTQCLTLDMSASVRLCQQGWQCEDCKPCIVCRRTGSEVLGSLLICSSCDDGYHVCCVSPPLEQRPTTPSWCCSVCTKGPQGTNNSGRSNTASPTGSTHCEAGTATNNSAINRKGRGKSRKGLQDTTSRSRKYSSSSSSSRSRSASRWRKRSGSEQRKEADSISDDSDGMHSHLGPPKKLPSEKLSKEKAKFFRRSFGEKGKLRGVKSDVRVECEGIAGMSACGGGHKKRGEAGSEVSSSIPDTSTDTSSSDESGADGASRTTTHQE</sequence>
<dbReference type="Pfam" id="PF21524">
    <property type="entry name" value="SAMD1_WH"/>
    <property type="match status" value="1"/>
</dbReference>
<feature type="compositionally biased region" description="Polar residues" evidence="15">
    <location>
        <begin position="351"/>
        <end position="380"/>
    </location>
</feature>
<name>A0AAW0W0X9_CHEQU</name>
<evidence type="ECO:0000313" key="19">
    <source>
        <dbReference type="Proteomes" id="UP001445076"/>
    </source>
</evidence>
<feature type="non-terminal residue" evidence="18">
    <location>
        <position position="536"/>
    </location>
</feature>
<keyword evidence="8" id="KW-0862">Zinc</keyword>
<dbReference type="InterPro" id="IPR013083">
    <property type="entry name" value="Znf_RING/FYVE/PHD"/>
</dbReference>
<keyword evidence="10" id="KW-0156">Chromatin regulator</keyword>
<keyword evidence="11" id="KW-0805">Transcription regulation</keyword>
<dbReference type="PROSITE" id="PS50016">
    <property type="entry name" value="ZF_PHD_2"/>
    <property type="match status" value="2"/>
</dbReference>
<comment type="caution">
    <text evidence="18">The sequence shown here is derived from an EMBL/GenBank/DDBJ whole genome shotgun (WGS) entry which is preliminary data.</text>
</comment>
<keyword evidence="7 14" id="KW-0863">Zinc-finger</keyword>
<feature type="compositionally biased region" description="Low complexity" evidence="15">
    <location>
        <begin position="19"/>
        <end position="30"/>
    </location>
</feature>
<proteinExistence type="predicted"/>
<feature type="compositionally biased region" description="Low complexity" evidence="15">
    <location>
        <begin position="507"/>
        <end position="522"/>
    </location>
</feature>
<keyword evidence="2" id="KW-0678">Repressor</keyword>
<feature type="domain" description="SAMD1-like winged helix (WH)" evidence="17">
    <location>
        <begin position="30"/>
        <end position="106"/>
    </location>
</feature>
<keyword evidence="12" id="KW-0804">Transcription</keyword>
<keyword evidence="19" id="KW-1185">Reference proteome</keyword>
<feature type="region of interest" description="Disordered" evidence="15">
    <location>
        <begin position="351"/>
        <end position="456"/>
    </location>
</feature>
<dbReference type="GO" id="GO:0005634">
    <property type="term" value="C:nucleus"/>
    <property type="evidence" value="ECO:0007669"/>
    <property type="project" value="UniProtKB-SubCell"/>
</dbReference>
<feature type="region of interest" description="Disordered" evidence="15">
    <location>
        <begin position="1"/>
        <end position="34"/>
    </location>
</feature>
<evidence type="ECO:0000256" key="14">
    <source>
        <dbReference type="PROSITE-ProRule" id="PRU00146"/>
    </source>
</evidence>
<evidence type="ECO:0000259" key="16">
    <source>
        <dbReference type="PROSITE" id="PS50016"/>
    </source>
</evidence>
<feature type="compositionally biased region" description="Basic and acidic residues" evidence="15">
    <location>
        <begin position="421"/>
        <end position="430"/>
    </location>
</feature>
<evidence type="ECO:0000256" key="2">
    <source>
        <dbReference type="ARBA" id="ARBA00022491"/>
    </source>
</evidence>
<keyword evidence="3" id="KW-1017">Isopeptide bond</keyword>
<keyword evidence="13" id="KW-0539">Nucleus</keyword>
<reference evidence="18 19" key="1">
    <citation type="journal article" date="2024" name="BMC Genomics">
        <title>Genome assembly of redclaw crayfish (Cherax quadricarinatus) provides insights into its immune adaptation and hypoxia tolerance.</title>
        <authorList>
            <person name="Liu Z."/>
            <person name="Zheng J."/>
            <person name="Li H."/>
            <person name="Fang K."/>
            <person name="Wang S."/>
            <person name="He J."/>
            <person name="Zhou D."/>
            <person name="Weng S."/>
            <person name="Chi M."/>
            <person name="Gu Z."/>
            <person name="He J."/>
            <person name="Li F."/>
            <person name="Wang M."/>
        </authorList>
    </citation>
    <scope>NUCLEOTIDE SEQUENCE [LARGE SCALE GENOMIC DNA]</scope>
    <source>
        <strain evidence="18">ZL_2023a</strain>
    </source>
</reference>
<feature type="domain" description="PHD-type" evidence="16">
    <location>
        <begin position="243"/>
        <end position="298"/>
    </location>
</feature>
<dbReference type="GO" id="GO:0003677">
    <property type="term" value="F:DNA binding"/>
    <property type="evidence" value="ECO:0007669"/>
    <property type="project" value="InterPro"/>
</dbReference>
<dbReference type="InterPro" id="IPR011011">
    <property type="entry name" value="Znf_FYVE_PHD"/>
</dbReference>
<dbReference type="InterPro" id="IPR048589">
    <property type="entry name" value="SAMD1-like_WH"/>
</dbReference>
<dbReference type="PANTHER" id="PTHR45888:SF4">
    <property type="entry name" value="PHD FINGER PROTEIN 10"/>
    <property type="match status" value="1"/>
</dbReference>
<evidence type="ECO:0000256" key="7">
    <source>
        <dbReference type="ARBA" id="ARBA00022771"/>
    </source>
</evidence>
<dbReference type="Gene3D" id="3.30.40.10">
    <property type="entry name" value="Zinc/RING finger domain, C3HC4 (zinc finger)"/>
    <property type="match status" value="2"/>
</dbReference>
<dbReference type="PROSITE" id="PS52014">
    <property type="entry name" value="SAMD1_WH"/>
    <property type="match status" value="1"/>
</dbReference>
<evidence type="ECO:0000256" key="10">
    <source>
        <dbReference type="ARBA" id="ARBA00022853"/>
    </source>
</evidence>
<evidence type="ECO:0000313" key="18">
    <source>
        <dbReference type="EMBL" id="KAK8722069.1"/>
    </source>
</evidence>
<evidence type="ECO:0000256" key="3">
    <source>
        <dbReference type="ARBA" id="ARBA00022499"/>
    </source>
</evidence>
<dbReference type="SUPFAM" id="SSF57903">
    <property type="entry name" value="FYVE/PHD zinc finger"/>
    <property type="match status" value="1"/>
</dbReference>
<feature type="compositionally biased region" description="Gly residues" evidence="15">
    <location>
        <begin position="9"/>
        <end position="18"/>
    </location>
</feature>
<evidence type="ECO:0000256" key="11">
    <source>
        <dbReference type="ARBA" id="ARBA00023015"/>
    </source>
</evidence>
<accession>A0AAW0W0X9</accession>
<evidence type="ECO:0000256" key="5">
    <source>
        <dbReference type="ARBA" id="ARBA00022723"/>
    </source>
</evidence>
<keyword evidence="4" id="KW-0597">Phosphoprotein</keyword>